<evidence type="ECO:0000256" key="2">
    <source>
        <dbReference type="ARBA" id="ARBA00022692"/>
    </source>
</evidence>
<keyword evidence="3 5" id="KW-1133">Transmembrane helix</keyword>
<dbReference type="InterPro" id="IPR020846">
    <property type="entry name" value="MFS_dom"/>
</dbReference>
<feature type="transmembrane region" description="Helical" evidence="5">
    <location>
        <begin position="354"/>
        <end position="375"/>
    </location>
</feature>
<keyword evidence="8" id="KW-1185">Reference proteome</keyword>
<feature type="transmembrane region" description="Helical" evidence="5">
    <location>
        <begin position="240"/>
        <end position="257"/>
    </location>
</feature>
<dbReference type="Proteomes" id="UP000265715">
    <property type="component" value="Unassembled WGS sequence"/>
</dbReference>
<dbReference type="InterPro" id="IPR011701">
    <property type="entry name" value="MFS"/>
</dbReference>
<dbReference type="Pfam" id="PF07690">
    <property type="entry name" value="MFS_1"/>
    <property type="match status" value="1"/>
</dbReference>
<keyword evidence="2 5" id="KW-0812">Transmembrane</keyword>
<dbReference type="InterPro" id="IPR051788">
    <property type="entry name" value="MFS_Transporter"/>
</dbReference>
<organism evidence="7 8">
    <name type="scientific">Calidithermus terrae</name>
    <dbReference type="NCBI Taxonomy" id="1408545"/>
    <lineage>
        <taxon>Bacteria</taxon>
        <taxon>Thermotogati</taxon>
        <taxon>Deinococcota</taxon>
        <taxon>Deinococci</taxon>
        <taxon>Thermales</taxon>
        <taxon>Thermaceae</taxon>
        <taxon>Calidithermus</taxon>
    </lineage>
</organism>
<dbReference type="PROSITE" id="PS50850">
    <property type="entry name" value="MFS"/>
    <property type="match status" value="1"/>
</dbReference>
<sequence length="381" mass="39069">MATRSLPTTRLAVTAVFFVCGLVTAAWVARIPAIKEALELSAGALGLALTGMPIGLVLAMPVTGWTIARVGSRSVVVWASFAFSLILPLLGLAPSALWLWLVLLAFGFASAAMDISMNAQAVEVEKAYKRPIMSNFHAFFSLGGLVGAVLGGWAAGMGMGPLAFFLLSALGSSLLLLWAMRHLLAVTLEAGAPGFAIPRNAVLLGLGVIIFCTGLGEGAMADWSAVYLREVIGSSEALAAWGYGAFSLAMVLGRLSGDWLTHRVGPVRLARVGGLLAAAGLGGALLAQGPLPVLLGFVLVGLGYCTLFPLVFSAAGRVEGVHPGVALASVATLGYLGFLAGPPLIGWIAQLSSLRFSFAVVAVLALCITALAGLLGRSRAS</sequence>
<gene>
    <name evidence="7" type="primary">ybjJ_2</name>
    <name evidence="7" type="ORF">Mterra_02326</name>
</gene>
<feature type="transmembrane region" description="Helical" evidence="5">
    <location>
        <begin position="293"/>
        <end position="312"/>
    </location>
</feature>
<protein>
    <submittedName>
        <fullName evidence="7">Inner membrane protein YbjJ</fullName>
    </submittedName>
</protein>
<dbReference type="OrthoDB" id="9810941at2"/>
<dbReference type="AlphaFoldDB" id="A0A399EHA0"/>
<comment type="subcellular location">
    <subcellularLocation>
        <location evidence="1">Membrane</location>
        <topology evidence="1">Multi-pass membrane protein</topology>
    </subcellularLocation>
</comment>
<dbReference type="Gene3D" id="1.20.1250.20">
    <property type="entry name" value="MFS general substrate transporter like domains"/>
    <property type="match status" value="2"/>
</dbReference>
<feature type="transmembrane region" description="Helical" evidence="5">
    <location>
        <begin position="136"/>
        <end position="156"/>
    </location>
</feature>
<dbReference type="GO" id="GO:0022857">
    <property type="term" value="F:transmembrane transporter activity"/>
    <property type="evidence" value="ECO:0007669"/>
    <property type="project" value="InterPro"/>
</dbReference>
<feature type="transmembrane region" description="Helical" evidence="5">
    <location>
        <begin position="97"/>
        <end position="115"/>
    </location>
</feature>
<evidence type="ECO:0000313" key="7">
    <source>
        <dbReference type="EMBL" id="RIH83308.1"/>
    </source>
</evidence>
<accession>A0A399EHA0</accession>
<reference evidence="7 8" key="1">
    <citation type="submission" date="2018-08" db="EMBL/GenBank/DDBJ databases">
        <title>Meiothermus terrae DSM 26712 genome sequencing project.</title>
        <authorList>
            <person name="Da Costa M.S."/>
            <person name="Albuquerque L."/>
            <person name="Raposo P."/>
            <person name="Froufe H.J.C."/>
            <person name="Barroso C.S."/>
            <person name="Egas C."/>
        </authorList>
    </citation>
    <scope>NUCLEOTIDE SEQUENCE [LARGE SCALE GENOMIC DNA]</scope>
    <source>
        <strain evidence="7 8">DSM 26712</strain>
    </source>
</reference>
<feature type="transmembrane region" description="Helical" evidence="5">
    <location>
        <begin position="324"/>
        <end position="348"/>
    </location>
</feature>
<dbReference type="EMBL" id="QXDL01000095">
    <property type="protein sequence ID" value="RIH83308.1"/>
    <property type="molecule type" value="Genomic_DNA"/>
</dbReference>
<dbReference type="RefSeq" id="WP_119315373.1">
    <property type="nucleotide sequence ID" value="NZ_QXDL01000095.1"/>
</dbReference>
<evidence type="ECO:0000259" key="6">
    <source>
        <dbReference type="PROSITE" id="PS50850"/>
    </source>
</evidence>
<feature type="transmembrane region" description="Helical" evidence="5">
    <location>
        <begin position="269"/>
        <end position="287"/>
    </location>
</feature>
<dbReference type="PANTHER" id="PTHR23514:SF13">
    <property type="entry name" value="INNER MEMBRANE PROTEIN YBJJ"/>
    <property type="match status" value="1"/>
</dbReference>
<evidence type="ECO:0000256" key="5">
    <source>
        <dbReference type="SAM" id="Phobius"/>
    </source>
</evidence>
<dbReference type="InterPro" id="IPR036259">
    <property type="entry name" value="MFS_trans_sf"/>
</dbReference>
<dbReference type="GO" id="GO:0016020">
    <property type="term" value="C:membrane"/>
    <property type="evidence" value="ECO:0007669"/>
    <property type="project" value="UniProtKB-SubCell"/>
</dbReference>
<feature type="transmembrane region" description="Helical" evidence="5">
    <location>
        <begin position="162"/>
        <end position="180"/>
    </location>
</feature>
<feature type="domain" description="Major facilitator superfamily (MFS) profile" evidence="6">
    <location>
        <begin position="9"/>
        <end position="380"/>
    </location>
</feature>
<dbReference type="CDD" id="cd17393">
    <property type="entry name" value="MFS_MosC_like"/>
    <property type="match status" value="1"/>
</dbReference>
<dbReference type="SUPFAM" id="SSF103473">
    <property type="entry name" value="MFS general substrate transporter"/>
    <property type="match status" value="1"/>
</dbReference>
<evidence type="ECO:0000313" key="8">
    <source>
        <dbReference type="Proteomes" id="UP000265715"/>
    </source>
</evidence>
<comment type="caution">
    <text evidence="7">The sequence shown here is derived from an EMBL/GenBank/DDBJ whole genome shotgun (WGS) entry which is preliminary data.</text>
</comment>
<name>A0A399EHA0_9DEIN</name>
<proteinExistence type="predicted"/>
<feature type="transmembrane region" description="Helical" evidence="5">
    <location>
        <begin position="40"/>
        <end position="63"/>
    </location>
</feature>
<evidence type="ECO:0000256" key="1">
    <source>
        <dbReference type="ARBA" id="ARBA00004141"/>
    </source>
</evidence>
<dbReference type="PANTHER" id="PTHR23514">
    <property type="entry name" value="BYPASS OF STOP CODON PROTEIN 6"/>
    <property type="match status" value="1"/>
</dbReference>
<evidence type="ECO:0000256" key="4">
    <source>
        <dbReference type="ARBA" id="ARBA00023136"/>
    </source>
</evidence>
<feature type="transmembrane region" description="Helical" evidence="5">
    <location>
        <begin position="75"/>
        <end position="91"/>
    </location>
</feature>
<feature type="transmembrane region" description="Helical" evidence="5">
    <location>
        <begin position="201"/>
        <end position="220"/>
    </location>
</feature>
<evidence type="ECO:0000256" key="3">
    <source>
        <dbReference type="ARBA" id="ARBA00022989"/>
    </source>
</evidence>
<keyword evidence="4 5" id="KW-0472">Membrane</keyword>